<accession>A0A9Q0XKP8</accession>
<feature type="domain" description="IF rod" evidence="6">
    <location>
        <begin position="41"/>
        <end position="352"/>
    </location>
</feature>
<dbReference type="PROSITE" id="PS51842">
    <property type="entry name" value="IF_ROD_2"/>
    <property type="match status" value="1"/>
</dbReference>
<dbReference type="Gene3D" id="1.20.5.170">
    <property type="match status" value="1"/>
</dbReference>
<evidence type="ECO:0000256" key="2">
    <source>
        <dbReference type="ARBA" id="ARBA00023054"/>
    </source>
</evidence>
<dbReference type="AlphaFoldDB" id="A0A9Q0XKP8"/>
<dbReference type="GO" id="GO:0045095">
    <property type="term" value="C:keratin filament"/>
    <property type="evidence" value="ECO:0007669"/>
    <property type="project" value="InterPro"/>
</dbReference>
<dbReference type="InterPro" id="IPR003054">
    <property type="entry name" value="Keratin_II"/>
</dbReference>
<gene>
    <name evidence="7" type="ORF">JRQ81_003941</name>
</gene>
<feature type="coiled-coil region" evidence="5">
    <location>
        <begin position="264"/>
        <end position="323"/>
    </location>
</feature>
<dbReference type="SMART" id="SM01391">
    <property type="entry name" value="Filament"/>
    <property type="match status" value="1"/>
</dbReference>
<dbReference type="FunFam" id="1.20.5.500:FF:000001">
    <property type="entry name" value="Type II keratin 23"/>
    <property type="match status" value="1"/>
</dbReference>
<sequence length="448" mass="50967">MQAWPSENGSPFITPITCNESLLRPLNLEINSSAQAEKCKEKNELQSLNSKFACFIDKVQELEQHNLLLMTKWEFLKEKKHPKSNMESLFHEYISQLRKKLEGLEWERAQWQVEVNSWRETMEGNRKRFEEECNRRACAENEYVALKKEVDCAFMDKSKKEAKVESLVQNICFLKTAIEEDIQELQSRISDTCISMKIDNSRELDMAGIIDEFRCRYEDIASQSRAEAEAWYQDQYQELKTEAAKHCDDLYSAKDELGELSRMVHRVKSEIVNIKAQRKKLEEEVAAAEECGEMAMKDAKHKLAELEDALHKAKQDMACQLRVYQELLNLKLAMDIEIMTYRKLLEGEECRSVQGVLLAVQRSQGAVVCGNHLHGGPGRSGVTLTHGRESCSPANFNGLPEPGGSLCEEPSPPSKDLCVPSCEEFCLLDGKESDVSIVLAPSPCESRG</sequence>
<dbReference type="GO" id="GO:0031424">
    <property type="term" value="P:keratinization"/>
    <property type="evidence" value="ECO:0007669"/>
    <property type="project" value="TreeGrafter"/>
</dbReference>
<dbReference type="InterPro" id="IPR039008">
    <property type="entry name" value="IF_rod_dom"/>
</dbReference>
<proteinExistence type="inferred from homology"/>
<dbReference type="EMBL" id="JAPFRF010000011">
    <property type="protein sequence ID" value="KAJ7317779.1"/>
    <property type="molecule type" value="Genomic_DNA"/>
</dbReference>
<keyword evidence="8" id="KW-1185">Reference proteome</keyword>
<comment type="caution">
    <text evidence="7">The sequence shown here is derived from an EMBL/GenBank/DDBJ whole genome shotgun (WGS) entry which is preliminary data.</text>
</comment>
<evidence type="ECO:0000259" key="6">
    <source>
        <dbReference type="PROSITE" id="PS51842"/>
    </source>
</evidence>
<evidence type="ECO:0000256" key="5">
    <source>
        <dbReference type="SAM" id="Coils"/>
    </source>
</evidence>
<dbReference type="FunFam" id="1.20.5.170:FF:000004">
    <property type="entry name" value="Keratin, type II cytoskeletal 5"/>
    <property type="match status" value="1"/>
</dbReference>
<evidence type="ECO:0000256" key="3">
    <source>
        <dbReference type="ARBA" id="ARBA00061646"/>
    </source>
</evidence>
<evidence type="ECO:0000256" key="1">
    <source>
        <dbReference type="ARBA" id="ARBA00022754"/>
    </source>
</evidence>
<dbReference type="Proteomes" id="UP001142489">
    <property type="component" value="Unassembled WGS sequence"/>
</dbReference>
<dbReference type="InterPro" id="IPR018039">
    <property type="entry name" value="IF_conserved"/>
</dbReference>
<dbReference type="PRINTS" id="PR01276">
    <property type="entry name" value="TYPE2KERATIN"/>
</dbReference>
<feature type="coiled-coil region" evidence="5">
    <location>
        <begin position="94"/>
        <end position="149"/>
    </location>
</feature>
<dbReference type="FunFam" id="1.20.5.1160:FF:000001">
    <property type="entry name" value="Keratin type II"/>
    <property type="match status" value="1"/>
</dbReference>
<dbReference type="PROSITE" id="PS00226">
    <property type="entry name" value="IF_ROD_1"/>
    <property type="match status" value="1"/>
</dbReference>
<dbReference type="GO" id="GO:0045109">
    <property type="term" value="P:intermediate filament organization"/>
    <property type="evidence" value="ECO:0007669"/>
    <property type="project" value="TreeGrafter"/>
</dbReference>
<dbReference type="PANTHER" id="PTHR45616:SF12">
    <property type="entry name" value="KERATIN, TYPE II CUTICULAR HB2"/>
    <property type="match status" value="1"/>
</dbReference>
<evidence type="ECO:0000256" key="4">
    <source>
        <dbReference type="RuleBase" id="RU000685"/>
    </source>
</evidence>
<dbReference type="Gene3D" id="1.20.5.1160">
    <property type="entry name" value="Vasodilator-stimulated phosphoprotein"/>
    <property type="match status" value="1"/>
</dbReference>
<evidence type="ECO:0000313" key="7">
    <source>
        <dbReference type="EMBL" id="KAJ7317779.1"/>
    </source>
</evidence>
<dbReference type="Gene3D" id="1.20.5.500">
    <property type="entry name" value="Single helix bin"/>
    <property type="match status" value="1"/>
</dbReference>
<keyword evidence="2 5" id="KW-0175">Coiled coil</keyword>
<dbReference type="GO" id="GO:0030280">
    <property type="term" value="F:structural constituent of skin epidermis"/>
    <property type="evidence" value="ECO:0007669"/>
    <property type="project" value="TreeGrafter"/>
</dbReference>
<reference evidence="7" key="1">
    <citation type="journal article" date="2023" name="DNA Res.">
        <title>Chromosome-level genome assembly of Phrynocephalus forsythii using third-generation DNA sequencing and Hi-C analysis.</title>
        <authorList>
            <person name="Qi Y."/>
            <person name="Zhao W."/>
            <person name="Zhao Y."/>
            <person name="Niu C."/>
            <person name="Cao S."/>
            <person name="Zhang Y."/>
        </authorList>
    </citation>
    <scope>NUCLEOTIDE SEQUENCE</scope>
    <source>
        <tissue evidence="7">Muscle</tissue>
    </source>
</reference>
<dbReference type="SUPFAM" id="SSF64593">
    <property type="entry name" value="Intermediate filament protein, coiled coil region"/>
    <property type="match status" value="2"/>
</dbReference>
<protein>
    <recommendedName>
        <fullName evidence="6">IF rod domain-containing protein</fullName>
    </recommendedName>
</protein>
<evidence type="ECO:0000313" key="8">
    <source>
        <dbReference type="Proteomes" id="UP001142489"/>
    </source>
</evidence>
<dbReference type="Pfam" id="PF00038">
    <property type="entry name" value="Filament"/>
    <property type="match status" value="1"/>
</dbReference>
<dbReference type="GO" id="GO:0005615">
    <property type="term" value="C:extracellular space"/>
    <property type="evidence" value="ECO:0007669"/>
    <property type="project" value="TreeGrafter"/>
</dbReference>
<comment type="similarity">
    <text evidence="3 4">Belongs to the intermediate filament family.</text>
</comment>
<name>A0A9Q0XKP8_9SAUR</name>
<organism evidence="7 8">
    <name type="scientific">Phrynocephalus forsythii</name>
    <dbReference type="NCBI Taxonomy" id="171643"/>
    <lineage>
        <taxon>Eukaryota</taxon>
        <taxon>Metazoa</taxon>
        <taxon>Chordata</taxon>
        <taxon>Craniata</taxon>
        <taxon>Vertebrata</taxon>
        <taxon>Euteleostomi</taxon>
        <taxon>Lepidosauria</taxon>
        <taxon>Squamata</taxon>
        <taxon>Bifurcata</taxon>
        <taxon>Unidentata</taxon>
        <taxon>Episquamata</taxon>
        <taxon>Toxicofera</taxon>
        <taxon>Iguania</taxon>
        <taxon>Acrodonta</taxon>
        <taxon>Agamidae</taxon>
        <taxon>Agaminae</taxon>
        <taxon>Phrynocephalus</taxon>
    </lineage>
</organism>
<keyword evidence="1 4" id="KW-0403">Intermediate filament</keyword>
<dbReference type="OrthoDB" id="2441647at2759"/>
<dbReference type="PANTHER" id="PTHR45616">
    <property type="entry name" value="GATA-TYPE DOMAIN-CONTAINING PROTEIN"/>
    <property type="match status" value="1"/>
</dbReference>